<evidence type="ECO:0000313" key="2">
    <source>
        <dbReference type="Proteomes" id="UP001501697"/>
    </source>
</evidence>
<name>A0ABP7AGP0_9MICO</name>
<evidence type="ECO:0000313" key="1">
    <source>
        <dbReference type="EMBL" id="GAA3631895.1"/>
    </source>
</evidence>
<dbReference type="SUPFAM" id="SSF53756">
    <property type="entry name" value="UDP-Glycosyltransferase/glycogen phosphorylase"/>
    <property type="match status" value="1"/>
</dbReference>
<evidence type="ECO:0008006" key="3">
    <source>
        <dbReference type="Google" id="ProtNLM"/>
    </source>
</evidence>
<accession>A0ABP7AGP0</accession>
<reference evidence="2" key="1">
    <citation type="journal article" date="2019" name="Int. J. Syst. Evol. Microbiol.">
        <title>The Global Catalogue of Microorganisms (GCM) 10K type strain sequencing project: providing services to taxonomists for standard genome sequencing and annotation.</title>
        <authorList>
            <consortium name="The Broad Institute Genomics Platform"/>
            <consortium name="The Broad Institute Genome Sequencing Center for Infectious Disease"/>
            <person name="Wu L."/>
            <person name="Ma J."/>
        </authorList>
    </citation>
    <scope>NUCLEOTIDE SEQUENCE [LARGE SCALE GENOMIC DNA]</scope>
    <source>
        <strain evidence="2">JCM 16544</strain>
    </source>
</reference>
<dbReference type="EMBL" id="BAAAYU010000004">
    <property type="protein sequence ID" value="GAA3631895.1"/>
    <property type="molecule type" value="Genomic_DNA"/>
</dbReference>
<dbReference type="Proteomes" id="UP001501697">
    <property type="component" value="Unassembled WGS sequence"/>
</dbReference>
<protein>
    <recommendedName>
        <fullName evidence="3">Glycosyltransferase</fullName>
    </recommendedName>
</protein>
<organism evidence="1 2">
    <name type="scientific">Microbacterium awajiense</name>
    <dbReference type="NCBI Taxonomy" id="415214"/>
    <lineage>
        <taxon>Bacteria</taxon>
        <taxon>Bacillati</taxon>
        <taxon>Actinomycetota</taxon>
        <taxon>Actinomycetes</taxon>
        <taxon>Micrococcales</taxon>
        <taxon>Microbacteriaceae</taxon>
        <taxon>Microbacterium</taxon>
    </lineage>
</organism>
<proteinExistence type="predicted"/>
<dbReference type="Gene3D" id="3.40.50.2000">
    <property type="entry name" value="Glycogen Phosphorylase B"/>
    <property type="match status" value="1"/>
</dbReference>
<dbReference type="Pfam" id="PF13692">
    <property type="entry name" value="Glyco_trans_1_4"/>
    <property type="match status" value="1"/>
</dbReference>
<sequence>MSPHDGAPVTTVLAYPDYPDNPWQRVVYSAFSAAGGRVLPLERIGELAAAAAAVRRDGGRCVLHLNWTAPISQASPSIADSARAVDEAVTAIRAFLADGGRLVWSVHNVLPHELHHFAPEVILCRALAEAAHAIVIMNPATPTLMAPLCALDPARTVTIDHPRYLGEFDDTVTRAEARERLGLDPDDVATLFFGLIRPYKGVESVVDAFDRFDDPRRRLLVAGATGPGYSPDEVDRMLHPRPWLTRHRDRVPDDEVQLWFAASDLVVLPYRRGLNMSVLLLAATFGTPSIVRGIPGTEYLADERWIARVDDDDARFAASL</sequence>
<dbReference type="RefSeq" id="WP_344737225.1">
    <property type="nucleotide sequence ID" value="NZ_BAAAYU010000004.1"/>
</dbReference>
<gene>
    <name evidence="1" type="ORF">GCM10022200_13560</name>
</gene>
<comment type="caution">
    <text evidence="1">The sequence shown here is derived from an EMBL/GenBank/DDBJ whole genome shotgun (WGS) entry which is preliminary data.</text>
</comment>
<keyword evidence="2" id="KW-1185">Reference proteome</keyword>